<keyword evidence="3" id="KW-1185">Reference proteome</keyword>
<evidence type="ECO:0000313" key="2">
    <source>
        <dbReference type="EMBL" id="KAF2452643.1"/>
    </source>
</evidence>
<dbReference type="EMBL" id="MU001706">
    <property type="protein sequence ID" value="KAF2452643.1"/>
    <property type="molecule type" value="Genomic_DNA"/>
</dbReference>
<organism evidence="2 3">
    <name type="scientific">Lineolata rhizophorae</name>
    <dbReference type="NCBI Taxonomy" id="578093"/>
    <lineage>
        <taxon>Eukaryota</taxon>
        <taxon>Fungi</taxon>
        <taxon>Dikarya</taxon>
        <taxon>Ascomycota</taxon>
        <taxon>Pezizomycotina</taxon>
        <taxon>Dothideomycetes</taxon>
        <taxon>Dothideomycetes incertae sedis</taxon>
        <taxon>Lineolatales</taxon>
        <taxon>Lineolataceae</taxon>
        <taxon>Lineolata</taxon>
    </lineage>
</organism>
<protein>
    <submittedName>
        <fullName evidence="2">Uncharacterized protein</fullName>
    </submittedName>
</protein>
<evidence type="ECO:0000256" key="1">
    <source>
        <dbReference type="SAM" id="MobiDB-lite"/>
    </source>
</evidence>
<proteinExistence type="predicted"/>
<evidence type="ECO:0000313" key="3">
    <source>
        <dbReference type="Proteomes" id="UP000799766"/>
    </source>
</evidence>
<sequence length="583" mass="64155">MLQIASTMDDRGSVEAIRPVASPMDYLYLTFRTVQAAGAFRRRLKTRVQSSRAAANPHSYECKAEFASTAEKGIRRCLSRVEAEAAIGKHCAAEPSDRVSSGLLRETIATTSRPGDDDDVDDVAAVDSTTKPDCEVPTTRRVRSEKSVEPTHAKLRLETLAKAVQFGVSNRLSLAEAAADDIVFLQQRDDVICFKAWSLDQTLRKLFLVDTALRRLYLAECDQQTRSVPANYDLCNQKFIANLKHLLLRLRESLVQDAATKLYDPIKEEAVRDRQREQQRRKLELDTLFTEFKDNRRPLSTTWPWSIKPSLAVLWGVCWMFFNSPPQEQQTPFDDGNGFNNELYSGANFGLPPYQAPSQPTVDNSRLGLDPTQTTANLGSELEFAGDMSVLGTGRMPDAAPLRRTSALGPGFEFAQPRPGLRQQRTDQGRPGLGRSLLAHSQPQRQANSARESRVGVHEYGGETWVLEPKCNGSGIASSVPDSQRINAPALAATLSNFDFLPHQPGIRSEQPKSPPVWQQPRLGESYQVPSPATASGAPLGHSFQVPTSVTQGATLTAFEGVGGTTFSFSIRPFHAANTILTG</sequence>
<dbReference type="Proteomes" id="UP000799766">
    <property type="component" value="Unassembled WGS sequence"/>
</dbReference>
<dbReference type="AlphaFoldDB" id="A0A6A6NN20"/>
<feature type="region of interest" description="Disordered" evidence="1">
    <location>
        <begin position="409"/>
        <end position="456"/>
    </location>
</feature>
<feature type="compositionally biased region" description="Polar residues" evidence="1">
    <location>
        <begin position="439"/>
        <end position="450"/>
    </location>
</feature>
<accession>A0A6A6NN20</accession>
<dbReference type="OrthoDB" id="5305647at2759"/>
<reference evidence="2" key="1">
    <citation type="journal article" date="2020" name="Stud. Mycol.">
        <title>101 Dothideomycetes genomes: a test case for predicting lifestyles and emergence of pathogens.</title>
        <authorList>
            <person name="Haridas S."/>
            <person name="Albert R."/>
            <person name="Binder M."/>
            <person name="Bloem J."/>
            <person name="Labutti K."/>
            <person name="Salamov A."/>
            <person name="Andreopoulos B."/>
            <person name="Baker S."/>
            <person name="Barry K."/>
            <person name="Bills G."/>
            <person name="Bluhm B."/>
            <person name="Cannon C."/>
            <person name="Castanera R."/>
            <person name="Culley D."/>
            <person name="Daum C."/>
            <person name="Ezra D."/>
            <person name="Gonzalez J."/>
            <person name="Henrissat B."/>
            <person name="Kuo A."/>
            <person name="Liang C."/>
            <person name="Lipzen A."/>
            <person name="Lutzoni F."/>
            <person name="Magnuson J."/>
            <person name="Mondo S."/>
            <person name="Nolan M."/>
            <person name="Ohm R."/>
            <person name="Pangilinan J."/>
            <person name="Park H.-J."/>
            <person name="Ramirez L."/>
            <person name="Alfaro M."/>
            <person name="Sun H."/>
            <person name="Tritt A."/>
            <person name="Yoshinaga Y."/>
            <person name="Zwiers L.-H."/>
            <person name="Turgeon B."/>
            <person name="Goodwin S."/>
            <person name="Spatafora J."/>
            <person name="Crous P."/>
            <person name="Grigoriev I."/>
        </authorList>
    </citation>
    <scope>NUCLEOTIDE SEQUENCE</scope>
    <source>
        <strain evidence="2">ATCC 16933</strain>
    </source>
</reference>
<name>A0A6A6NN20_9PEZI</name>
<gene>
    <name evidence="2" type="ORF">BDY21DRAFT_157005</name>
</gene>